<accession>A0A0D5ZJ20</accession>
<dbReference type="Proteomes" id="UP000032722">
    <property type="component" value="Chromosome"/>
</dbReference>
<evidence type="ECO:0000313" key="1">
    <source>
        <dbReference type="EMBL" id="AKA49684.1"/>
    </source>
</evidence>
<evidence type="ECO:0000313" key="2">
    <source>
        <dbReference type="Proteomes" id="UP000032722"/>
    </source>
</evidence>
<dbReference type="EMBL" id="CP011021">
    <property type="protein sequence ID" value="AKA49684.1"/>
    <property type="molecule type" value="Genomic_DNA"/>
</dbReference>
<protein>
    <submittedName>
        <fullName evidence="1">Uncharacterized protein</fullName>
    </submittedName>
</protein>
<name>A0A0D5ZJ20_9BACT</name>
<dbReference type="HOGENOM" id="CLU_558748_0_0_14"/>
<dbReference type="KEGG" id="mgb:VO56_00030"/>
<proteinExistence type="predicted"/>
<reference evidence="1 2" key="1">
    <citation type="journal article" date="2015" name="Genome Announc.">
        <title>Complete Genome Sequence of Mycoplasma meleagridis, a Possible Emerging Pathogen in Chickens.</title>
        <authorList>
            <person name="Abolnik C."/>
        </authorList>
    </citation>
    <scope>NUCLEOTIDE SEQUENCE [LARGE SCALE GENOMIC DNA]</scope>
    <source>
        <strain evidence="1 2">B2096 8B</strain>
    </source>
</reference>
<dbReference type="PATRIC" id="fig|29556.3.peg.7"/>
<organism evidence="2">
    <name type="scientific">Mycoplasmopsis gallinacea</name>
    <dbReference type="NCBI Taxonomy" id="29556"/>
    <lineage>
        <taxon>Bacteria</taxon>
        <taxon>Bacillati</taxon>
        <taxon>Mycoplasmatota</taxon>
        <taxon>Mycoplasmoidales</taxon>
        <taxon>Metamycoplasmataceae</taxon>
        <taxon>Mycoplasmopsis</taxon>
    </lineage>
</organism>
<gene>
    <name evidence="1" type="ORF">VO56_00030</name>
</gene>
<dbReference type="AlphaFoldDB" id="A0A0D5ZJ20"/>
<sequence>MNKTFNKVTKIKNEINYLISYNLSTLSKYQSIKNENKTFDKTYDDLNSLNQFISSFVTTLKNIFDQIQEHYKNKQIIQFYHKVKEFNYNHNKFKGYNSKFESLTFELNQKWNTFDNDWDRLLDALTETQYFLDSSKEFIPNTYEKAIVLNYEYRSNLTSFKNLRKSGDFKHTNEQMIEFSKQIQQYIQICDSLKKLDWILFVALPSQIKFLKNKSNYYDHKFYDNLSKEILSLQNEWNELSYSQIIHKIKAIYQLLFEIARENHNKNLVESFNENNAHFLETIIKEIQEEKIDQNVVNELKNIAKSISISKNYSKTLSLYKEFIVKASNAFQNRQNKEIKRSYYFHKMQAFNIEVLQTISLYKELIEDKNWTSSFKARKIKLELDNFYQENLLKLTKETVINLSENKYKWNNWVDLISQGIKIVSENSAYKKLINELRKVLTNKYQYSAKKSEAINEIFTLAQKELKNNDYKMLYRDLKDKLKEKKYV</sequence>